<gene>
    <name evidence="1" type="ORF">FBT96_03790</name>
</gene>
<dbReference type="RefSeq" id="WP_136905020.1">
    <property type="nucleotide sequence ID" value="NZ_SWJZ01000012.1"/>
</dbReference>
<comment type="caution">
    <text evidence="1">The sequence shown here is derived from an EMBL/GenBank/DDBJ whole genome shotgun (WGS) entry which is preliminary data.</text>
</comment>
<dbReference type="EMBL" id="SWJZ01000012">
    <property type="protein sequence ID" value="TKD25119.1"/>
    <property type="molecule type" value="Genomic_DNA"/>
</dbReference>
<evidence type="ECO:0000313" key="2">
    <source>
        <dbReference type="Proteomes" id="UP000310597"/>
    </source>
</evidence>
<organism evidence="1 2">
    <name type="scientific">Rhodobacter capsulatus</name>
    <name type="common">Rhodopseudomonas capsulata</name>
    <dbReference type="NCBI Taxonomy" id="1061"/>
    <lineage>
        <taxon>Bacteria</taxon>
        <taxon>Pseudomonadati</taxon>
        <taxon>Pseudomonadota</taxon>
        <taxon>Alphaproteobacteria</taxon>
        <taxon>Rhodobacterales</taxon>
        <taxon>Rhodobacter group</taxon>
        <taxon>Rhodobacter</taxon>
    </lineage>
</organism>
<dbReference type="AlphaFoldDB" id="A0A4U1JZW2"/>
<dbReference type="Proteomes" id="UP000310597">
    <property type="component" value="Unassembled WGS sequence"/>
</dbReference>
<accession>A0A4U1JZW2</accession>
<dbReference type="OrthoDB" id="10001913at2"/>
<evidence type="ECO:0000313" key="1">
    <source>
        <dbReference type="EMBL" id="TKD25119.1"/>
    </source>
</evidence>
<protein>
    <submittedName>
        <fullName evidence="1">Uncharacterized protein</fullName>
    </submittedName>
</protein>
<sequence length="121" mass="13264">MEDKINCFDAKSAKRIKKNVVGSPHSAFADALGNICLLGRGRLSGGGVAFNKGALAWLGEQDGGRFIRAINLTTGFDRLAALDDLPNDQNHDQRDYIVLDPEDFEEERFPPLSTLDNDAPF</sequence>
<reference evidence="1 2" key="1">
    <citation type="submission" date="2019-04" db="EMBL/GenBank/DDBJ databases">
        <title>Draft Whole-Genome sequence of the purple photosynthetic bacterium Rhodobacter capsulatus SP108 with an indigenous class A beta-lactamase.</title>
        <authorList>
            <person name="Robertson S."/>
            <person name="Meyer T.E."/>
            <person name="Kyndt J.A."/>
        </authorList>
    </citation>
    <scope>NUCLEOTIDE SEQUENCE [LARGE SCALE GENOMIC DNA]</scope>
    <source>
        <strain evidence="1 2">SP108</strain>
    </source>
</reference>
<name>A0A4U1JZW2_RHOCA</name>
<proteinExistence type="predicted"/>